<evidence type="ECO:0000313" key="2">
    <source>
        <dbReference type="Proteomes" id="UP001220964"/>
    </source>
</evidence>
<organism evidence="1 2">
    <name type="scientific">Psychromarinibacter sediminicola</name>
    <dbReference type="NCBI Taxonomy" id="3033385"/>
    <lineage>
        <taxon>Bacteria</taxon>
        <taxon>Pseudomonadati</taxon>
        <taxon>Pseudomonadota</taxon>
        <taxon>Alphaproteobacteria</taxon>
        <taxon>Rhodobacterales</taxon>
        <taxon>Paracoccaceae</taxon>
        <taxon>Psychromarinibacter</taxon>
    </lineage>
</organism>
<proteinExistence type="predicted"/>
<dbReference type="RefSeq" id="WP_275568690.1">
    <property type="nucleotide sequence ID" value="NZ_JARGYC010000054.1"/>
</dbReference>
<sequence length="56" mass="5800">MKITTTTAVEHRTACQDHVYALPVQSDMMLVPGASTCCTGCTSSSCCCGAITGQNN</sequence>
<protein>
    <submittedName>
        <fullName evidence="1">Uncharacterized protein</fullName>
    </submittedName>
</protein>
<comment type="caution">
    <text evidence="1">The sequence shown here is derived from an EMBL/GenBank/DDBJ whole genome shotgun (WGS) entry which is preliminary data.</text>
</comment>
<accession>A0AAE3NUX1</accession>
<dbReference type="Proteomes" id="UP001220964">
    <property type="component" value="Unassembled WGS sequence"/>
</dbReference>
<keyword evidence="2" id="KW-1185">Reference proteome</keyword>
<gene>
    <name evidence="1" type="ORF">P1J78_17625</name>
</gene>
<dbReference type="EMBL" id="JARGYC010000054">
    <property type="protein sequence ID" value="MDF0602562.1"/>
    <property type="molecule type" value="Genomic_DNA"/>
</dbReference>
<evidence type="ECO:0000313" key="1">
    <source>
        <dbReference type="EMBL" id="MDF0602562.1"/>
    </source>
</evidence>
<dbReference type="AlphaFoldDB" id="A0AAE3NUX1"/>
<reference evidence="1" key="1">
    <citation type="submission" date="2023-03" db="EMBL/GenBank/DDBJ databases">
        <title>Multiphase analysis and comparison of six strains from genera Psychromarinibacter, Lutimaribacter, and Maritimibacter, including a novel species: Psychromarinibacter sediminicola sp. nov.</title>
        <authorList>
            <person name="Wang Y.-H."/>
            <person name="Ye M.-Q."/>
            <person name="Du Z.-J."/>
        </authorList>
    </citation>
    <scope>NUCLEOTIDE SEQUENCE</scope>
    <source>
        <strain evidence="1">C21-152</strain>
    </source>
</reference>
<name>A0AAE3NUX1_9RHOB</name>